<dbReference type="CDD" id="cd00056">
    <property type="entry name" value="ENDO3c"/>
    <property type="match status" value="1"/>
</dbReference>
<dbReference type="GO" id="GO:0006307">
    <property type="term" value="P:DNA alkylation repair"/>
    <property type="evidence" value="ECO:0007669"/>
    <property type="project" value="TreeGrafter"/>
</dbReference>
<evidence type="ECO:0000256" key="4">
    <source>
        <dbReference type="ARBA" id="ARBA00022763"/>
    </source>
</evidence>
<dbReference type="GO" id="GO:0008725">
    <property type="term" value="F:DNA-3-methyladenine glycosylase activity"/>
    <property type="evidence" value="ECO:0007669"/>
    <property type="project" value="TreeGrafter"/>
</dbReference>
<dbReference type="SMART" id="SM00478">
    <property type="entry name" value="ENDO3c"/>
    <property type="match status" value="1"/>
</dbReference>
<dbReference type="EC" id="3.2.2.21" evidence="3"/>
<dbReference type="Pfam" id="PF00730">
    <property type="entry name" value="HhH-GPD"/>
    <property type="match status" value="1"/>
</dbReference>
<feature type="domain" description="HhH-GPD" evidence="6">
    <location>
        <begin position="49"/>
        <end position="206"/>
    </location>
</feature>
<sequence length="210" mass="23052">MTRIAVDHDTALSRLERKCRFMRKALREAGTPPPRVRKPGFDALVRIIVEQQVSVAAGAAIWARLEAGLGGAVTPQAVRRFDEEGLRGFGLSRPKARYALILADEVASGRLDLGAVDAMPDAEAIAALTAIKGIGRWTAEIYLMFALGRMDLWPALDLALAEGAARLMGLEARPDFKALDEIGKRWAPHRSTAALVIWRYYGHIRKKPEA</sequence>
<dbReference type="InterPro" id="IPR051912">
    <property type="entry name" value="Alkylbase_DNA_Glycosylase/TA"/>
</dbReference>
<dbReference type="PANTHER" id="PTHR43003:SF5">
    <property type="entry name" value="DNA-3-METHYLADENINE GLYCOSYLASE"/>
    <property type="match status" value="1"/>
</dbReference>
<evidence type="ECO:0000313" key="8">
    <source>
        <dbReference type="Proteomes" id="UP000245461"/>
    </source>
</evidence>
<evidence type="ECO:0000259" key="6">
    <source>
        <dbReference type="SMART" id="SM00478"/>
    </source>
</evidence>
<dbReference type="FunFam" id="1.10.340.30:FF:000004">
    <property type="entry name" value="DNA-3-methyladenine glycosylase II"/>
    <property type="match status" value="1"/>
</dbReference>
<keyword evidence="5" id="KW-0234">DNA repair</keyword>
<evidence type="ECO:0000256" key="2">
    <source>
        <dbReference type="ARBA" id="ARBA00010817"/>
    </source>
</evidence>
<dbReference type="GO" id="GO:0032993">
    <property type="term" value="C:protein-DNA complex"/>
    <property type="evidence" value="ECO:0007669"/>
    <property type="project" value="TreeGrafter"/>
</dbReference>
<keyword evidence="8" id="KW-1185">Reference proteome</keyword>
<dbReference type="Gene3D" id="1.10.1670.40">
    <property type="match status" value="1"/>
</dbReference>
<evidence type="ECO:0000256" key="3">
    <source>
        <dbReference type="ARBA" id="ARBA00012000"/>
    </source>
</evidence>
<dbReference type="PANTHER" id="PTHR43003">
    <property type="entry name" value="DNA-3-METHYLADENINE GLYCOSYLASE"/>
    <property type="match status" value="1"/>
</dbReference>
<dbReference type="InterPro" id="IPR011257">
    <property type="entry name" value="DNA_glycosylase"/>
</dbReference>
<dbReference type="GO" id="GO:0032131">
    <property type="term" value="F:alkylated DNA binding"/>
    <property type="evidence" value="ECO:0007669"/>
    <property type="project" value="TreeGrafter"/>
</dbReference>
<name>A0A317E4Q1_9PROT</name>
<dbReference type="AlphaFoldDB" id="A0A317E4Q1"/>
<comment type="caution">
    <text evidence="7">The sequence shown here is derived from an EMBL/GenBank/DDBJ whole genome shotgun (WGS) entry which is preliminary data.</text>
</comment>
<dbReference type="GO" id="GO:0043916">
    <property type="term" value="F:DNA-7-methylguanine glycosylase activity"/>
    <property type="evidence" value="ECO:0007669"/>
    <property type="project" value="TreeGrafter"/>
</dbReference>
<dbReference type="OrthoDB" id="9811249at2"/>
<dbReference type="Gene3D" id="1.10.340.30">
    <property type="entry name" value="Hypothetical protein, domain 2"/>
    <property type="match status" value="1"/>
</dbReference>
<evidence type="ECO:0000313" key="7">
    <source>
        <dbReference type="EMBL" id="PWR21200.1"/>
    </source>
</evidence>
<proteinExistence type="inferred from homology"/>
<comment type="catalytic activity">
    <reaction evidence="1">
        <text>Hydrolysis of alkylated DNA, releasing 3-methyladenine, 3-methylguanine, 7-methylguanine and 7-methyladenine.</text>
        <dbReference type="EC" id="3.2.2.21"/>
    </reaction>
</comment>
<accession>A0A317E4Q1</accession>
<protein>
    <recommendedName>
        <fullName evidence="3">DNA-3-methyladenine glycosylase II</fullName>
        <ecNumber evidence="3">3.2.2.21</ecNumber>
    </recommendedName>
</protein>
<dbReference type="RefSeq" id="WP_109906878.1">
    <property type="nucleotide sequence ID" value="NZ_QGLE01000008.1"/>
</dbReference>
<gene>
    <name evidence="7" type="ORF">DKG74_14435</name>
</gene>
<evidence type="ECO:0000256" key="5">
    <source>
        <dbReference type="ARBA" id="ARBA00023204"/>
    </source>
</evidence>
<organism evidence="7 8">
    <name type="scientific">Zavarzinia aquatilis</name>
    <dbReference type="NCBI Taxonomy" id="2211142"/>
    <lineage>
        <taxon>Bacteria</taxon>
        <taxon>Pseudomonadati</taxon>
        <taxon>Pseudomonadota</taxon>
        <taxon>Alphaproteobacteria</taxon>
        <taxon>Rhodospirillales</taxon>
        <taxon>Zavarziniaceae</taxon>
        <taxon>Zavarzinia</taxon>
    </lineage>
</organism>
<dbReference type="Proteomes" id="UP000245461">
    <property type="component" value="Unassembled WGS sequence"/>
</dbReference>
<evidence type="ECO:0000256" key="1">
    <source>
        <dbReference type="ARBA" id="ARBA00000086"/>
    </source>
</evidence>
<dbReference type="GO" id="GO:0006285">
    <property type="term" value="P:base-excision repair, AP site formation"/>
    <property type="evidence" value="ECO:0007669"/>
    <property type="project" value="TreeGrafter"/>
</dbReference>
<dbReference type="SUPFAM" id="SSF48150">
    <property type="entry name" value="DNA-glycosylase"/>
    <property type="match status" value="1"/>
</dbReference>
<dbReference type="GO" id="GO:0005737">
    <property type="term" value="C:cytoplasm"/>
    <property type="evidence" value="ECO:0007669"/>
    <property type="project" value="TreeGrafter"/>
</dbReference>
<dbReference type="EMBL" id="QGLE01000008">
    <property type="protein sequence ID" value="PWR21200.1"/>
    <property type="molecule type" value="Genomic_DNA"/>
</dbReference>
<keyword evidence="4" id="KW-0227">DNA damage</keyword>
<dbReference type="InterPro" id="IPR003265">
    <property type="entry name" value="HhH-GPD_domain"/>
</dbReference>
<comment type="similarity">
    <text evidence="2">Belongs to the alkylbase DNA glycosidase AlkA family.</text>
</comment>
<reference evidence="7 8" key="1">
    <citation type="submission" date="2018-05" db="EMBL/GenBank/DDBJ databases">
        <title>Zavarzinia sp. HR-AS.</title>
        <authorList>
            <person name="Lee Y."/>
            <person name="Jeon C.O."/>
        </authorList>
    </citation>
    <scope>NUCLEOTIDE SEQUENCE [LARGE SCALE GENOMIC DNA]</scope>
    <source>
        <strain evidence="7 8">HR-AS</strain>
    </source>
</reference>